<evidence type="ECO:0000313" key="3">
    <source>
        <dbReference type="Proteomes" id="UP000782843"/>
    </source>
</evidence>
<evidence type="ECO:0000313" key="2">
    <source>
        <dbReference type="EMBL" id="MCA9382061.1"/>
    </source>
</evidence>
<organism evidence="2 3">
    <name type="scientific">Candidatus Dojkabacteria bacterium</name>
    <dbReference type="NCBI Taxonomy" id="2099670"/>
    <lineage>
        <taxon>Bacteria</taxon>
        <taxon>Candidatus Dojkabacteria</taxon>
    </lineage>
</organism>
<dbReference type="InterPro" id="IPR036866">
    <property type="entry name" value="RibonucZ/Hydroxyglut_hydro"/>
</dbReference>
<dbReference type="EMBL" id="JAGQLG010000052">
    <property type="protein sequence ID" value="MCA9382061.1"/>
    <property type="molecule type" value="Genomic_DNA"/>
</dbReference>
<evidence type="ECO:0000259" key="1">
    <source>
        <dbReference type="Pfam" id="PF00753"/>
    </source>
</evidence>
<feature type="non-terminal residue" evidence="2">
    <location>
        <position position="110"/>
    </location>
</feature>
<reference evidence="2" key="1">
    <citation type="submission" date="2020-04" db="EMBL/GenBank/DDBJ databases">
        <authorList>
            <person name="Zhang T."/>
        </authorList>
    </citation>
    <scope>NUCLEOTIDE SEQUENCE</scope>
    <source>
        <strain evidence="2">HKST-UBA10</strain>
    </source>
</reference>
<protein>
    <submittedName>
        <fullName evidence="2">MBL fold metallo-hydrolase</fullName>
    </submittedName>
</protein>
<accession>A0A955RHL8</accession>
<feature type="domain" description="Metallo-beta-lactamase" evidence="1">
    <location>
        <begin position="24"/>
        <end position="84"/>
    </location>
</feature>
<dbReference type="SUPFAM" id="SSF56281">
    <property type="entry name" value="Metallo-hydrolase/oxidoreductase"/>
    <property type="match status" value="1"/>
</dbReference>
<dbReference type="Gene3D" id="3.60.15.10">
    <property type="entry name" value="Ribonuclease Z/Hydroxyacylglutathione hydrolase-like"/>
    <property type="match status" value="1"/>
</dbReference>
<dbReference type="Proteomes" id="UP000782843">
    <property type="component" value="Unassembled WGS sequence"/>
</dbReference>
<dbReference type="InterPro" id="IPR001279">
    <property type="entry name" value="Metallo-B-lactamas"/>
</dbReference>
<proteinExistence type="predicted"/>
<dbReference type="Pfam" id="PF00753">
    <property type="entry name" value="Lactamase_B"/>
    <property type="match status" value="1"/>
</dbReference>
<dbReference type="AlphaFoldDB" id="A0A955RHL8"/>
<name>A0A955RHL8_9BACT</name>
<comment type="caution">
    <text evidence="2">The sequence shown here is derived from an EMBL/GenBank/DDBJ whole genome shotgun (WGS) entry which is preliminary data.</text>
</comment>
<gene>
    <name evidence="2" type="ORF">KC660_01485</name>
</gene>
<sequence>MNSIKVLTEGYARMNDDEIMYASSSTILITSNDVRVLVDPGTSPNLLEKLKEVNLGPDSIDFIFLTHFHIDHVLNIRFFPNTPILDSETIYTGDKESFYSDIIPGTEIQV</sequence>
<reference evidence="2" key="2">
    <citation type="journal article" date="2021" name="Microbiome">
        <title>Successional dynamics and alternative stable states in a saline activated sludge microbial community over 9 years.</title>
        <authorList>
            <person name="Wang Y."/>
            <person name="Ye J."/>
            <person name="Ju F."/>
            <person name="Liu L."/>
            <person name="Boyd J.A."/>
            <person name="Deng Y."/>
            <person name="Parks D.H."/>
            <person name="Jiang X."/>
            <person name="Yin X."/>
            <person name="Woodcroft B.J."/>
            <person name="Tyson G.W."/>
            <person name="Hugenholtz P."/>
            <person name="Polz M.F."/>
            <person name="Zhang T."/>
        </authorList>
    </citation>
    <scope>NUCLEOTIDE SEQUENCE</scope>
    <source>
        <strain evidence="2">HKST-UBA10</strain>
    </source>
</reference>